<keyword evidence="2" id="KW-0732">Signal</keyword>
<proteinExistence type="predicted"/>
<dbReference type="PANTHER" id="PTHR34154:SF10">
    <property type="entry name" value="ASL1-LIKE GLYCOSYL HYDROLASE CATALYTIC DOMAIN-CONTAINING PROTEIN"/>
    <property type="match status" value="1"/>
</dbReference>
<feature type="chain" id="PRO_5002239756" evidence="2">
    <location>
        <begin position="26"/>
        <end position="766"/>
    </location>
</feature>
<feature type="domain" description="DUF7908" evidence="4">
    <location>
        <begin position="99"/>
        <end position="227"/>
    </location>
</feature>
<sequence>MLFATRLRLGQTLLVLHSLAGLTAAQALSIDSNGCYWTSTVVYGIITSEPIVPTTSGPPVITATSSLTPSEPVSSPSTSTPPSLTITTPATTSTTPPAPVSTPFRITVSGFNSRLRARALRYISFNGENAYLIEDEGLSAVFVLTSDGQLQTGGATVGTNGRTGSLPLMQFAGFTQPSGYIWYFNDTRLVFGDDLTFSALPDGQMFVTFAGSQPPVGAVQLGLEPEFLETAEGSTLSPTSSIAGMTPGPSTEVATTATYAETSMSSPVTDGPMSTPSSIQSSPETSPTIMHTTTILPLQTASIAASVVPSSDSLSPSLSPSGNTLVASSRGSSTTTTTLPVGVSSPLSAAPSTTVLVNPITPVSSTTTSVVSSRAMSLSGSPSSSSPAALSSTLTRLATTTISNSPSTAASTSAASSSSAGSSTSRVTTTVASTQPQPYSTTSSRSTNALSSSSVANPSSTSITTTTSRSSTSSSSTSSSSSQSYPAKRGLAYRNVTTLQYYPPPSPYISWSYNYYSLPNASDDVGPYPYPSSPYRFIPLLYNDAPSLTSIWAPNVNFSIAHYGTDAIFGFNEPDANFNGQSANMPVAQSIAGYAAFMEPFAGRVKIGAPAVTNTGGGIAYLQQFLGNATQHGLTLDFINVHWYASPYNIDYFRDFVRQAYDLSVAYSSNITSRFVDTRAGGVLPVWITEFGMDQNNYDLATTVQFMKNATLWMDQQPWVERYAWFGNFPGGVTSYGAPTTGMLLNTDGSGRSALGDVWYRYNGTN</sequence>
<dbReference type="HOGENOM" id="CLU_016498_0_0_1"/>
<organism evidence="5 6">
    <name type="scientific">Phialophora macrospora</name>
    <dbReference type="NCBI Taxonomy" id="1851006"/>
    <lineage>
        <taxon>Eukaryota</taxon>
        <taxon>Fungi</taxon>
        <taxon>Dikarya</taxon>
        <taxon>Ascomycota</taxon>
        <taxon>Pezizomycotina</taxon>
        <taxon>Eurotiomycetes</taxon>
        <taxon>Chaetothyriomycetidae</taxon>
        <taxon>Chaetothyriales</taxon>
        <taxon>Herpotrichiellaceae</taxon>
        <taxon>Phialophora</taxon>
    </lineage>
</organism>
<dbReference type="InterPro" id="IPR057230">
    <property type="entry name" value="DUF7908"/>
</dbReference>
<feature type="region of interest" description="Disordered" evidence="1">
    <location>
        <begin position="262"/>
        <end position="288"/>
    </location>
</feature>
<feature type="domain" description="Asl1-like glycosyl hydrolase catalytic" evidence="3">
    <location>
        <begin position="490"/>
        <end position="756"/>
    </location>
</feature>
<evidence type="ECO:0000313" key="5">
    <source>
        <dbReference type="EMBL" id="KIW63731.1"/>
    </source>
</evidence>
<reference evidence="5 6" key="1">
    <citation type="submission" date="2015-01" db="EMBL/GenBank/DDBJ databases">
        <title>The Genome Sequence of Capronia semiimmersa CBS27337.</title>
        <authorList>
            <consortium name="The Broad Institute Genomics Platform"/>
            <person name="Cuomo C."/>
            <person name="de Hoog S."/>
            <person name="Gorbushina A."/>
            <person name="Stielow B."/>
            <person name="Teixiera M."/>
            <person name="Abouelleil A."/>
            <person name="Chapman S.B."/>
            <person name="Priest M."/>
            <person name="Young S.K."/>
            <person name="Wortman J."/>
            <person name="Nusbaum C."/>
            <person name="Birren B."/>
        </authorList>
    </citation>
    <scope>NUCLEOTIDE SEQUENCE [LARGE SCALE GENOMIC DNA]</scope>
    <source>
        <strain evidence="5 6">CBS 27337</strain>
    </source>
</reference>
<dbReference type="Gene3D" id="3.20.20.80">
    <property type="entry name" value="Glycosidases"/>
    <property type="match status" value="1"/>
</dbReference>
<feature type="compositionally biased region" description="Low complexity" evidence="1">
    <location>
        <begin position="309"/>
        <end position="321"/>
    </location>
</feature>
<evidence type="ECO:0000256" key="1">
    <source>
        <dbReference type="SAM" id="MobiDB-lite"/>
    </source>
</evidence>
<evidence type="ECO:0000256" key="2">
    <source>
        <dbReference type="SAM" id="SignalP"/>
    </source>
</evidence>
<feature type="region of interest" description="Disordered" evidence="1">
    <location>
        <begin position="62"/>
        <end position="99"/>
    </location>
</feature>
<evidence type="ECO:0000313" key="6">
    <source>
        <dbReference type="Proteomes" id="UP000054266"/>
    </source>
</evidence>
<feature type="compositionally biased region" description="Low complexity" evidence="1">
    <location>
        <begin position="328"/>
        <end position="346"/>
    </location>
</feature>
<gene>
    <name evidence="5" type="ORF">PV04_08712</name>
</gene>
<feature type="compositionally biased region" description="Polar residues" evidence="1">
    <location>
        <begin position="263"/>
        <end position="288"/>
    </location>
</feature>
<dbReference type="Pfam" id="PF11790">
    <property type="entry name" value="Glyco_hydro_cc"/>
    <property type="match status" value="1"/>
</dbReference>
<name>A0A0D2CF34_9EURO</name>
<feature type="region of interest" description="Disordered" evidence="1">
    <location>
        <begin position="309"/>
        <end position="349"/>
    </location>
</feature>
<feature type="signal peptide" evidence="2">
    <location>
        <begin position="1"/>
        <end position="25"/>
    </location>
</feature>
<feature type="compositionally biased region" description="Low complexity" evidence="1">
    <location>
        <begin position="64"/>
        <end position="95"/>
    </location>
</feature>
<accession>A0A0D2CF34</accession>
<dbReference type="InterPro" id="IPR053183">
    <property type="entry name" value="ASL1"/>
</dbReference>
<dbReference type="GO" id="GO:0071966">
    <property type="term" value="P:fungal-type cell wall polysaccharide metabolic process"/>
    <property type="evidence" value="ECO:0007669"/>
    <property type="project" value="TreeGrafter"/>
</dbReference>
<dbReference type="EMBL" id="KN846961">
    <property type="protein sequence ID" value="KIW63731.1"/>
    <property type="molecule type" value="Genomic_DNA"/>
</dbReference>
<evidence type="ECO:0000259" key="3">
    <source>
        <dbReference type="Pfam" id="PF11790"/>
    </source>
</evidence>
<dbReference type="PANTHER" id="PTHR34154">
    <property type="entry name" value="ALKALI-SENSITIVE LINKAGE PROTEIN 1"/>
    <property type="match status" value="1"/>
</dbReference>
<evidence type="ECO:0000259" key="4">
    <source>
        <dbReference type="Pfam" id="PF25485"/>
    </source>
</evidence>
<dbReference type="Pfam" id="PF25485">
    <property type="entry name" value="DUF7908"/>
    <property type="match status" value="1"/>
</dbReference>
<dbReference type="Proteomes" id="UP000054266">
    <property type="component" value="Unassembled WGS sequence"/>
</dbReference>
<protein>
    <submittedName>
        <fullName evidence="5">Uncharacterized protein</fullName>
    </submittedName>
</protein>
<dbReference type="GO" id="GO:0009277">
    <property type="term" value="C:fungal-type cell wall"/>
    <property type="evidence" value="ECO:0007669"/>
    <property type="project" value="TreeGrafter"/>
</dbReference>
<dbReference type="AlphaFoldDB" id="A0A0D2CF34"/>
<dbReference type="STRING" id="5601.A0A0D2CF34"/>
<dbReference type="InterPro" id="IPR024655">
    <property type="entry name" value="Asl1_glyco_hydro_catalytic"/>
</dbReference>
<keyword evidence="6" id="KW-1185">Reference proteome</keyword>
<dbReference type="InterPro" id="IPR017853">
    <property type="entry name" value="GH"/>
</dbReference>
<feature type="region of interest" description="Disordered" evidence="1">
    <location>
        <begin position="403"/>
        <end position="487"/>
    </location>
</feature>
<dbReference type="SUPFAM" id="SSF51445">
    <property type="entry name" value="(Trans)glycosidases"/>
    <property type="match status" value="1"/>
</dbReference>
<feature type="compositionally biased region" description="Low complexity" evidence="1">
    <location>
        <begin position="403"/>
        <end position="484"/>
    </location>
</feature>